<reference evidence="1 2" key="1">
    <citation type="journal article" date="2011" name="Stand. Genomic Sci.">
        <title>Complete genome sequence of the hyperthermophilic chemolithoautotroph Pyrolobus fumarii type strain (1A).</title>
        <authorList>
            <person name="Anderson I."/>
            <person name="Goker M."/>
            <person name="Nolan M."/>
            <person name="Lucas S."/>
            <person name="Hammon N."/>
            <person name="Deshpande S."/>
            <person name="Cheng J.F."/>
            <person name="Tapia R."/>
            <person name="Han C."/>
            <person name="Goodwin L."/>
            <person name="Pitluck S."/>
            <person name="Huntemann M."/>
            <person name="Liolios K."/>
            <person name="Ivanova N."/>
            <person name="Pagani I."/>
            <person name="Mavromatis K."/>
            <person name="Ovchinikova G."/>
            <person name="Pati A."/>
            <person name="Chen A."/>
            <person name="Palaniappan K."/>
            <person name="Land M."/>
            <person name="Hauser L."/>
            <person name="Brambilla E.M."/>
            <person name="Huber H."/>
            <person name="Yasawong M."/>
            <person name="Rohde M."/>
            <person name="Spring S."/>
            <person name="Abt B."/>
            <person name="Sikorski J."/>
            <person name="Wirth R."/>
            <person name="Detter J.C."/>
            <person name="Woyke T."/>
            <person name="Bristow J."/>
            <person name="Eisen J.A."/>
            <person name="Markowitz V."/>
            <person name="Hugenholtz P."/>
            <person name="Kyrpides N.C."/>
            <person name="Klenk H.P."/>
            <person name="Lapidus A."/>
        </authorList>
    </citation>
    <scope>NUCLEOTIDE SEQUENCE [LARGE SCALE GENOMIC DNA]</scope>
    <source>
        <strain evidence="2">DSM 11204 / 1A</strain>
    </source>
</reference>
<dbReference type="KEGG" id="pfm:Pyrfu_1168"/>
<gene>
    <name evidence="1" type="ordered locus">Pyrfu_1168</name>
</gene>
<proteinExistence type="predicted"/>
<evidence type="ECO:0000313" key="1">
    <source>
        <dbReference type="EMBL" id="AEM39031.1"/>
    </source>
</evidence>
<dbReference type="RefSeq" id="WP_014026708.1">
    <property type="nucleotide sequence ID" value="NC_015931.1"/>
</dbReference>
<keyword evidence="2" id="KW-1185">Reference proteome</keyword>
<dbReference type="EMBL" id="CP002838">
    <property type="protein sequence ID" value="AEM39031.1"/>
    <property type="molecule type" value="Genomic_DNA"/>
</dbReference>
<dbReference type="Proteomes" id="UP000001037">
    <property type="component" value="Chromosome"/>
</dbReference>
<dbReference type="AlphaFoldDB" id="G0EFK7"/>
<protein>
    <submittedName>
        <fullName evidence="1">Uncharacterized protein</fullName>
    </submittedName>
</protein>
<dbReference type="GeneID" id="11138351"/>
<dbReference type="HOGENOM" id="CLU_2447782_0_0_2"/>
<accession>G0EFK7</accession>
<sequence length="89" mass="10596">MELADAIYEIEDFDRRVMAPLFLLYLRLKRRADGRLREKLDRLMDDAIMARRHPCNVLREMCHIAHRIGVDAKICREPPEHCKSREHGL</sequence>
<dbReference type="STRING" id="694429.Pyrfu_1168"/>
<evidence type="ECO:0000313" key="2">
    <source>
        <dbReference type="Proteomes" id="UP000001037"/>
    </source>
</evidence>
<name>G0EFK7_PYRF1</name>
<dbReference type="InParanoid" id="G0EFK7"/>
<organism evidence="1 2">
    <name type="scientific">Pyrolobus fumarii (strain DSM 11204 / 1A)</name>
    <dbReference type="NCBI Taxonomy" id="694429"/>
    <lineage>
        <taxon>Archaea</taxon>
        <taxon>Thermoproteota</taxon>
        <taxon>Thermoprotei</taxon>
        <taxon>Desulfurococcales</taxon>
        <taxon>Pyrodictiaceae</taxon>
        <taxon>Pyrolobus</taxon>
    </lineage>
</organism>